<dbReference type="EMBL" id="JAERQM010000002">
    <property type="protein sequence ID" value="MBU8543780.1"/>
    <property type="molecule type" value="Genomic_DNA"/>
</dbReference>
<evidence type="ECO:0000256" key="6">
    <source>
        <dbReference type="ARBA" id="ARBA00022723"/>
    </source>
</evidence>
<keyword evidence="8" id="KW-0784">Thiamine biosynthesis</keyword>
<feature type="signal peptide" evidence="12">
    <location>
        <begin position="1"/>
        <end position="22"/>
    </location>
</feature>
<dbReference type="Pfam" id="PF09084">
    <property type="entry name" value="NMT1"/>
    <property type="match status" value="1"/>
</dbReference>
<name>A0ABS6H517_9PROT</name>
<proteinExistence type="inferred from homology"/>
<dbReference type="PROSITE" id="PS51318">
    <property type="entry name" value="TAT"/>
    <property type="match status" value="1"/>
</dbReference>
<reference evidence="14 15" key="1">
    <citation type="submission" date="2021-01" db="EMBL/GenBank/DDBJ databases">
        <title>Roseomonas sp. nov, a bacterium isolated from an oil production mixture in Yumen Oilfield.</title>
        <authorList>
            <person name="Wu D."/>
        </authorList>
    </citation>
    <scope>NUCLEOTIDE SEQUENCE [LARGE SCALE GENOMIC DNA]</scope>
    <source>
        <strain evidence="14 15">ROY-5-3</strain>
    </source>
</reference>
<keyword evidence="9" id="KW-0408">Iron</keyword>
<accession>A0ABS6H517</accession>
<dbReference type="InterPro" id="IPR015168">
    <property type="entry name" value="SsuA/THI5"/>
</dbReference>
<dbReference type="PANTHER" id="PTHR31528">
    <property type="entry name" value="4-AMINO-5-HYDROXYMETHYL-2-METHYLPYRIMIDINE PHOSPHATE SYNTHASE THI11-RELATED"/>
    <property type="match status" value="1"/>
</dbReference>
<evidence type="ECO:0000256" key="4">
    <source>
        <dbReference type="ARBA" id="ARBA00011738"/>
    </source>
</evidence>
<sequence length="339" mass="36943">MTLARRTLLGATAGLLAAPALAQAPERMRFVLNFRPDGGTAGYLLALSRGYYREAGLDVTIDGSSGSGDAITRVASGNYQMGSGDIATLIEFHARNPAAAPKVVMSLHDSSPQAIMSLGATRILKPEDLAGRTIGQGPADGASRMFPAFCRINNIPMERMRLQQVTPALRDQMLMTRQVDAVTGFDYTVFFNLKANGAKPEDIHTLRYADHGMDFPGNAMLASRSFIAEKPDAVRRFLSASTRCWHDVMADPAKAASELKRQFPLLEESIEAERIIYLRDRLMITPRTQADGLGTLSDTRLTETIALVKDGFGLPSAPPNPEIYDGRFLPSADERRLRG</sequence>
<comment type="catalytic activity">
    <reaction evidence="11">
        <text>N(6)-(pyridoxal phosphate)-L-lysyl-[4-amino-5-hydroxymethyl-2-methylpyrimidine phosphate synthase] + L-histidyl-[4-amino-5-hydroxymethyl-2-methylpyrimidine phosphate synthase] + 2 Fe(3+) + 4 H2O = L-lysyl-[4-amino-5-hydroxymethyl-2-methylpyrimidine phosphate synthase] + (2S)-2-amino-5-hydroxy-4-oxopentanoyl-[4-amino-5-hydroxymethyl-2-methylpyrimidine phosphate synthase] + 4-amino-2-methyl-5-(phosphooxymethyl)pyrimidine + 3-oxopropanoate + 2 Fe(2+) + 2 H(+)</text>
        <dbReference type="Rhea" id="RHEA:65756"/>
        <dbReference type="Rhea" id="RHEA-COMP:16892"/>
        <dbReference type="Rhea" id="RHEA-COMP:16893"/>
        <dbReference type="Rhea" id="RHEA-COMP:16894"/>
        <dbReference type="Rhea" id="RHEA-COMP:16895"/>
        <dbReference type="ChEBI" id="CHEBI:15377"/>
        <dbReference type="ChEBI" id="CHEBI:15378"/>
        <dbReference type="ChEBI" id="CHEBI:29033"/>
        <dbReference type="ChEBI" id="CHEBI:29034"/>
        <dbReference type="ChEBI" id="CHEBI:29969"/>
        <dbReference type="ChEBI" id="CHEBI:29979"/>
        <dbReference type="ChEBI" id="CHEBI:33190"/>
        <dbReference type="ChEBI" id="CHEBI:58354"/>
        <dbReference type="ChEBI" id="CHEBI:143915"/>
        <dbReference type="ChEBI" id="CHEBI:157692"/>
    </reaction>
    <physiologicalReaction direction="left-to-right" evidence="11">
        <dbReference type="Rhea" id="RHEA:65757"/>
    </physiologicalReaction>
</comment>
<dbReference type="InterPro" id="IPR006311">
    <property type="entry name" value="TAT_signal"/>
</dbReference>
<keyword evidence="12" id="KW-0732">Signal</keyword>
<gene>
    <name evidence="14" type="ORF">JJQ90_08685</name>
</gene>
<dbReference type="InterPro" id="IPR027939">
    <property type="entry name" value="NMT1/THI5"/>
</dbReference>
<feature type="chain" id="PRO_5047330550" description="Thiamine pyrimidine synthase" evidence="12">
    <location>
        <begin position="23"/>
        <end position="339"/>
    </location>
</feature>
<feature type="domain" description="SsuA/THI5-like" evidence="13">
    <location>
        <begin position="41"/>
        <end position="255"/>
    </location>
</feature>
<evidence type="ECO:0000256" key="1">
    <source>
        <dbReference type="ARBA" id="ARBA00003469"/>
    </source>
</evidence>
<comment type="pathway">
    <text evidence="2">Cofactor biosynthesis; thiamine diphosphate biosynthesis.</text>
</comment>
<comment type="similarity">
    <text evidence="3">Belongs to the NMT1/THI5 family.</text>
</comment>
<keyword evidence="15" id="KW-1185">Reference proteome</keyword>
<dbReference type="PANTHER" id="PTHR31528:SF1">
    <property type="entry name" value="4-AMINO-5-HYDROXYMETHYL-2-METHYLPYRIMIDINE PHOSPHATE SYNTHASE THI11-RELATED"/>
    <property type="match status" value="1"/>
</dbReference>
<keyword evidence="7" id="KW-0663">Pyridoxal phosphate</keyword>
<evidence type="ECO:0000256" key="8">
    <source>
        <dbReference type="ARBA" id="ARBA00022977"/>
    </source>
</evidence>
<evidence type="ECO:0000259" key="13">
    <source>
        <dbReference type="Pfam" id="PF09084"/>
    </source>
</evidence>
<evidence type="ECO:0000256" key="9">
    <source>
        <dbReference type="ARBA" id="ARBA00023004"/>
    </source>
</evidence>
<evidence type="ECO:0000256" key="7">
    <source>
        <dbReference type="ARBA" id="ARBA00022898"/>
    </source>
</evidence>
<comment type="function">
    <text evidence="1">Responsible for the formation of the pyrimidine heterocycle in the thiamine biosynthesis pathway. Catalyzes the formation of hydroxymethylpyrimidine phosphate (HMP-P) from histidine and pyridoxal phosphate (PLP). The protein uses PLP and the active site histidine to form HMP-P, generating an inactive enzyme. The enzyme can only undergo a single turnover, which suggests it is a suicide enzyme.</text>
</comment>
<comment type="caution">
    <text evidence="14">The sequence shown here is derived from an EMBL/GenBank/DDBJ whole genome shotgun (WGS) entry which is preliminary data.</text>
</comment>
<evidence type="ECO:0000256" key="10">
    <source>
        <dbReference type="ARBA" id="ARBA00033171"/>
    </source>
</evidence>
<organism evidence="14 15">
    <name type="scientific">Falsiroseomonas oleicola</name>
    <dbReference type="NCBI Taxonomy" id="2801474"/>
    <lineage>
        <taxon>Bacteria</taxon>
        <taxon>Pseudomonadati</taxon>
        <taxon>Pseudomonadota</taxon>
        <taxon>Alphaproteobacteria</taxon>
        <taxon>Acetobacterales</taxon>
        <taxon>Roseomonadaceae</taxon>
        <taxon>Falsiroseomonas</taxon>
    </lineage>
</organism>
<evidence type="ECO:0000256" key="11">
    <source>
        <dbReference type="ARBA" id="ARBA00048179"/>
    </source>
</evidence>
<evidence type="ECO:0000256" key="2">
    <source>
        <dbReference type="ARBA" id="ARBA00004948"/>
    </source>
</evidence>
<keyword evidence="6" id="KW-0479">Metal-binding</keyword>
<protein>
    <recommendedName>
        <fullName evidence="10">Thiamine pyrimidine synthase</fullName>
    </recommendedName>
</protein>
<evidence type="ECO:0000256" key="3">
    <source>
        <dbReference type="ARBA" id="ARBA00009406"/>
    </source>
</evidence>
<dbReference type="RefSeq" id="WP_216874399.1">
    <property type="nucleotide sequence ID" value="NZ_JAERQM010000002.1"/>
</dbReference>
<keyword evidence="5" id="KW-0808">Transferase</keyword>
<evidence type="ECO:0000256" key="5">
    <source>
        <dbReference type="ARBA" id="ARBA00022679"/>
    </source>
</evidence>
<evidence type="ECO:0000313" key="14">
    <source>
        <dbReference type="EMBL" id="MBU8543780.1"/>
    </source>
</evidence>
<comment type="subunit">
    <text evidence="4">Homodimer.</text>
</comment>
<evidence type="ECO:0000313" key="15">
    <source>
        <dbReference type="Proteomes" id="UP000689967"/>
    </source>
</evidence>
<evidence type="ECO:0000256" key="12">
    <source>
        <dbReference type="SAM" id="SignalP"/>
    </source>
</evidence>
<dbReference type="Proteomes" id="UP000689967">
    <property type="component" value="Unassembled WGS sequence"/>
</dbReference>